<feature type="domain" description="OmpA-like" evidence="2">
    <location>
        <begin position="27"/>
        <end position="143"/>
    </location>
</feature>
<dbReference type="RefSeq" id="WP_235294328.1">
    <property type="nucleotide sequence ID" value="NZ_BSOH01000021.1"/>
</dbReference>
<dbReference type="Pfam" id="PF00691">
    <property type="entry name" value="OmpA"/>
    <property type="match status" value="1"/>
</dbReference>
<dbReference type="PROSITE" id="PS51123">
    <property type="entry name" value="OMPA_2"/>
    <property type="match status" value="1"/>
</dbReference>
<dbReference type="EMBL" id="BSOH01000021">
    <property type="protein sequence ID" value="GLR18549.1"/>
    <property type="molecule type" value="Genomic_DNA"/>
</dbReference>
<protein>
    <recommendedName>
        <fullName evidence="2">OmpA-like domain-containing protein</fullName>
    </recommendedName>
</protein>
<dbReference type="Gene3D" id="3.30.1330.60">
    <property type="entry name" value="OmpA-like domain"/>
    <property type="match status" value="1"/>
</dbReference>
<sequence>MKIIQGYIVFLFLIGSCSVFGQDKLLGDSEKPYLIKSIFFGGGSYYIDEEQEQAVFEFLNGVLLENYEIHIHSHTDNIGSRKFNEYLSQMRSGASYQMLEEGGYLMDNIFIKDHGFDNPEFDNATWEGRAQNRRVDIVLWPLPL</sequence>
<accession>A0AA37SS31</accession>
<dbReference type="GO" id="GO:0016020">
    <property type="term" value="C:membrane"/>
    <property type="evidence" value="ECO:0007669"/>
    <property type="project" value="UniProtKB-UniRule"/>
</dbReference>
<dbReference type="InterPro" id="IPR050330">
    <property type="entry name" value="Bact_OuterMem_StrucFunc"/>
</dbReference>
<gene>
    <name evidence="3" type="ORF">GCM10007940_31650</name>
</gene>
<evidence type="ECO:0000259" key="2">
    <source>
        <dbReference type="PROSITE" id="PS51123"/>
    </source>
</evidence>
<dbReference type="PANTHER" id="PTHR30329">
    <property type="entry name" value="STATOR ELEMENT OF FLAGELLAR MOTOR COMPLEX"/>
    <property type="match status" value="1"/>
</dbReference>
<dbReference type="PROSITE" id="PS51257">
    <property type="entry name" value="PROKAR_LIPOPROTEIN"/>
    <property type="match status" value="1"/>
</dbReference>
<organism evidence="3 4">
    <name type="scientific">Portibacter lacus</name>
    <dbReference type="NCBI Taxonomy" id="1099794"/>
    <lineage>
        <taxon>Bacteria</taxon>
        <taxon>Pseudomonadati</taxon>
        <taxon>Bacteroidota</taxon>
        <taxon>Saprospiria</taxon>
        <taxon>Saprospirales</taxon>
        <taxon>Haliscomenobacteraceae</taxon>
        <taxon>Portibacter</taxon>
    </lineage>
</organism>
<comment type="caution">
    <text evidence="3">The sequence shown here is derived from an EMBL/GenBank/DDBJ whole genome shotgun (WGS) entry which is preliminary data.</text>
</comment>
<keyword evidence="1" id="KW-0472">Membrane</keyword>
<evidence type="ECO:0000313" key="4">
    <source>
        <dbReference type="Proteomes" id="UP001156666"/>
    </source>
</evidence>
<evidence type="ECO:0000256" key="1">
    <source>
        <dbReference type="PROSITE-ProRule" id="PRU00473"/>
    </source>
</evidence>
<dbReference type="CDD" id="cd07185">
    <property type="entry name" value="OmpA_C-like"/>
    <property type="match status" value="1"/>
</dbReference>
<dbReference type="AlphaFoldDB" id="A0AA37SS31"/>
<proteinExistence type="predicted"/>
<dbReference type="InterPro" id="IPR036737">
    <property type="entry name" value="OmpA-like_sf"/>
</dbReference>
<dbReference type="Proteomes" id="UP001156666">
    <property type="component" value="Unassembled WGS sequence"/>
</dbReference>
<evidence type="ECO:0000313" key="3">
    <source>
        <dbReference type="EMBL" id="GLR18549.1"/>
    </source>
</evidence>
<keyword evidence="4" id="KW-1185">Reference proteome</keyword>
<reference evidence="3" key="1">
    <citation type="journal article" date="2014" name="Int. J. Syst. Evol. Microbiol.">
        <title>Complete genome sequence of Corynebacterium casei LMG S-19264T (=DSM 44701T), isolated from a smear-ripened cheese.</title>
        <authorList>
            <consortium name="US DOE Joint Genome Institute (JGI-PGF)"/>
            <person name="Walter F."/>
            <person name="Albersmeier A."/>
            <person name="Kalinowski J."/>
            <person name="Ruckert C."/>
        </authorList>
    </citation>
    <scope>NUCLEOTIDE SEQUENCE</scope>
    <source>
        <strain evidence="3">NBRC 108769</strain>
    </source>
</reference>
<dbReference type="InterPro" id="IPR006665">
    <property type="entry name" value="OmpA-like"/>
</dbReference>
<reference evidence="3" key="2">
    <citation type="submission" date="2023-01" db="EMBL/GenBank/DDBJ databases">
        <title>Draft genome sequence of Portibacter lacus strain NBRC 108769.</title>
        <authorList>
            <person name="Sun Q."/>
            <person name="Mori K."/>
        </authorList>
    </citation>
    <scope>NUCLEOTIDE SEQUENCE</scope>
    <source>
        <strain evidence="3">NBRC 108769</strain>
    </source>
</reference>
<dbReference type="SUPFAM" id="SSF103088">
    <property type="entry name" value="OmpA-like"/>
    <property type="match status" value="1"/>
</dbReference>
<name>A0AA37SS31_9BACT</name>
<dbReference type="PANTHER" id="PTHR30329:SF21">
    <property type="entry name" value="LIPOPROTEIN YIAD-RELATED"/>
    <property type="match status" value="1"/>
</dbReference>